<feature type="domain" description="Acetyl-CoA dehydrogenase-like C-terminal" evidence="14">
    <location>
        <begin position="468"/>
        <end position="591"/>
    </location>
</feature>
<dbReference type="Pfam" id="PF00441">
    <property type="entry name" value="Acyl-CoA_dh_1"/>
    <property type="match status" value="1"/>
</dbReference>
<evidence type="ECO:0000256" key="9">
    <source>
        <dbReference type="ARBA" id="ARBA00069043"/>
    </source>
</evidence>
<dbReference type="OrthoDB" id="9764895at2"/>
<comment type="cofactor">
    <cofactor evidence="1 10">
        <name>FAD</name>
        <dbReference type="ChEBI" id="CHEBI:57692"/>
    </cofactor>
</comment>
<reference evidence="16" key="1">
    <citation type="submission" date="2016-10" db="EMBL/GenBank/DDBJ databases">
        <authorList>
            <person name="Varghese N."/>
            <person name="Submissions S."/>
        </authorList>
    </citation>
    <scope>NUCLEOTIDE SEQUENCE [LARGE SCALE GENOMIC DNA]</scope>
    <source>
        <strain evidence="16">CECT 8338</strain>
    </source>
</reference>
<dbReference type="GO" id="GO:0050660">
    <property type="term" value="F:flavin adenine dinucleotide binding"/>
    <property type="evidence" value="ECO:0007669"/>
    <property type="project" value="InterPro"/>
</dbReference>
<evidence type="ECO:0000256" key="7">
    <source>
        <dbReference type="ARBA" id="ARBA00058683"/>
    </source>
</evidence>
<evidence type="ECO:0000256" key="10">
    <source>
        <dbReference type="RuleBase" id="RU362125"/>
    </source>
</evidence>
<evidence type="ECO:0000259" key="12">
    <source>
        <dbReference type="Pfam" id="PF02770"/>
    </source>
</evidence>
<dbReference type="Proteomes" id="UP000243924">
    <property type="component" value="Chromosome I"/>
</dbReference>
<evidence type="ECO:0000313" key="15">
    <source>
        <dbReference type="EMBL" id="SDT90966.1"/>
    </source>
</evidence>
<evidence type="ECO:0000259" key="11">
    <source>
        <dbReference type="Pfam" id="PF00441"/>
    </source>
</evidence>
<dbReference type="InterPro" id="IPR046373">
    <property type="entry name" value="Acyl-CoA_Oxase/DH_mid-dom_sf"/>
</dbReference>
<feature type="domain" description="Acyl-CoA oxidase/dehydrogenase middle" evidence="12">
    <location>
        <begin position="164"/>
        <end position="272"/>
    </location>
</feature>
<keyword evidence="16" id="KW-1185">Reference proteome</keyword>
<dbReference type="Gene3D" id="1.20.140.10">
    <property type="entry name" value="Butyryl-CoA Dehydrogenase, subunit A, domain 3"/>
    <property type="match status" value="1"/>
</dbReference>
<name>A0A1H2E718_9GAMM</name>
<evidence type="ECO:0000256" key="1">
    <source>
        <dbReference type="ARBA" id="ARBA00001974"/>
    </source>
</evidence>
<dbReference type="Gene3D" id="1.10.540.10">
    <property type="entry name" value="Acyl-CoA dehydrogenase/oxidase, N-terminal domain"/>
    <property type="match status" value="1"/>
</dbReference>
<dbReference type="InterPro" id="IPR006091">
    <property type="entry name" value="Acyl-CoA_Oxase/DH_mid-dom"/>
</dbReference>
<dbReference type="PANTHER" id="PTHR42803:SF1">
    <property type="entry name" value="BROAD-SPECIFICITY LINEAR ACYL-COA DEHYDROGENASE FADE5"/>
    <property type="match status" value="1"/>
</dbReference>
<comment type="similarity">
    <text evidence="2 10">Belongs to the acyl-CoA dehydrogenase family.</text>
</comment>
<comment type="function">
    <text evidence="7">Involved in the assimilation of dimethylsulphoniopropionate (DMSP), an important compound in the fixation of carbon in marine phytoplankton, by mediating the conversion of 3-(methylthio)propanoyl-CoA (MMPA-CoA) to 3-(methylthio)acryloyl-CoA (MTA-CoA).</text>
</comment>
<dbReference type="SUPFAM" id="SSF47203">
    <property type="entry name" value="Acyl-CoA dehydrogenase C-terminal domain-like"/>
    <property type="match status" value="1"/>
</dbReference>
<dbReference type="FunFam" id="2.40.110.10:FF:000031">
    <property type="entry name" value="Acyl-CoA dehydrogenase, putative"/>
    <property type="match status" value="1"/>
</dbReference>
<dbReference type="InterPro" id="IPR036250">
    <property type="entry name" value="AcylCo_DH-like_C"/>
</dbReference>
<dbReference type="Pfam" id="PF12806">
    <property type="entry name" value="Acyl-CoA_dh_C"/>
    <property type="match status" value="1"/>
</dbReference>
<keyword evidence="3 10" id="KW-0285">Flavoprotein</keyword>
<comment type="catalytic activity">
    <reaction evidence="6">
        <text>3-(methylsulfanyl)propanoyl-CoA + oxidized [electron-transfer flavoprotein] + H(+) = 3-(methylsulfanyl)acryloyl-CoA + reduced [electron-transfer flavoprotein]</text>
        <dbReference type="Rhea" id="RHEA:52612"/>
        <dbReference type="Rhea" id="RHEA-COMP:10685"/>
        <dbReference type="Rhea" id="RHEA-COMP:10686"/>
        <dbReference type="ChEBI" id="CHEBI:15378"/>
        <dbReference type="ChEBI" id="CHEBI:57692"/>
        <dbReference type="ChEBI" id="CHEBI:58307"/>
        <dbReference type="ChEBI" id="CHEBI:82815"/>
        <dbReference type="ChEBI" id="CHEBI:84994"/>
        <dbReference type="EC" id="1.3.99.41"/>
    </reaction>
    <physiologicalReaction direction="left-to-right" evidence="6">
        <dbReference type="Rhea" id="RHEA:52613"/>
    </physiologicalReaction>
</comment>
<dbReference type="InterPro" id="IPR009100">
    <property type="entry name" value="AcylCoA_DH/oxidase_NM_dom_sf"/>
</dbReference>
<dbReference type="Pfam" id="PF02771">
    <property type="entry name" value="Acyl-CoA_dh_N"/>
    <property type="match status" value="1"/>
</dbReference>
<feature type="domain" description="Acyl-CoA dehydrogenase/oxidase N-terminal" evidence="13">
    <location>
        <begin position="42"/>
        <end position="158"/>
    </location>
</feature>
<accession>A0A1H2E718</accession>
<dbReference type="InterPro" id="IPR052166">
    <property type="entry name" value="Diverse_Acyl-CoA_DH"/>
</dbReference>
<dbReference type="InterPro" id="IPR025878">
    <property type="entry name" value="Acyl-CoA_dh-like_C_dom"/>
</dbReference>
<evidence type="ECO:0000256" key="2">
    <source>
        <dbReference type="ARBA" id="ARBA00009347"/>
    </source>
</evidence>
<sequence length="595" mass="64253">MADYKAPLRDIRFVLNDVFDAGTLWQNLPGLNGAADMEIADAMLEEAGKMASQTIAPINRSGDEEGAQWKDGVVTTPTGFKEAYKVYAEGGWVGLGGNPEFGGMGMPKALGVQVEEIVYGANNSFALYPALSAGCCLALDAHGSEELKQAYLPNMYAGTWSGTMCLTEPHCGTDLGIIRTKAVPAADGSYELTGTKIFITGGEHDLTDNIIHMVLAKLPDAPAGPKGISLFLVPKFLVNEDGSLGERNPVTCGSIEHKMGIKASATCVMNFDGAKGYLVGEVNKGLNAMFTMMNYERLSIGIQGIGCSEASYQSAVDYARERIQSRAPTGAQQPDKAADPIIVHPDVRRMLLNIKSLTEASRAFSTYVGIQLDTSKFTDNAEDRKKGEALVALLTPVAKAFFTDIGLANTIDGQQVFGGHGYVREWGQEQLVRDARIAQIYEGTNGIQALDLMGRKTVANKGAYYKVFAEEVRSFVADNSDAAMAEFVKPLAKAIDNLDELTELVIDRSQSNPNEVGAASVEYLHVFGYTAYAYMWAKMAKAALARLDSDSDGFHQAKLSTGRYYVKRILPRIHSLSESVRAGSEPLFELDAAQF</sequence>
<dbReference type="EC" id="1.3.99.41" evidence="8"/>
<dbReference type="RefSeq" id="WP_092383640.1">
    <property type="nucleotide sequence ID" value="NZ_LT629787.1"/>
</dbReference>
<dbReference type="InterPro" id="IPR013786">
    <property type="entry name" value="AcylCoA_DH/ox_N"/>
</dbReference>
<evidence type="ECO:0000256" key="6">
    <source>
        <dbReference type="ARBA" id="ARBA00051388"/>
    </source>
</evidence>
<evidence type="ECO:0000313" key="16">
    <source>
        <dbReference type="Proteomes" id="UP000243924"/>
    </source>
</evidence>
<dbReference type="Pfam" id="PF02770">
    <property type="entry name" value="Acyl-CoA_dh_M"/>
    <property type="match status" value="1"/>
</dbReference>
<dbReference type="PANTHER" id="PTHR42803">
    <property type="entry name" value="ACYL-COA DEHYDROGENASE"/>
    <property type="match status" value="1"/>
</dbReference>
<keyword evidence="5 10" id="KW-0560">Oxidoreductase</keyword>
<keyword evidence="4 10" id="KW-0274">FAD</keyword>
<proteinExistence type="inferred from homology"/>
<evidence type="ECO:0000256" key="5">
    <source>
        <dbReference type="ARBA" id="ARBA00023002"/>
    </source>
</evidence>
<dbReference type="InterPro" id="IPR037069">
    <property type="entry name" value="AcylCoA_DH/ox_N_sf"/>
</dbReference>
<dbReference type="SUPFAM" id="SSF56645">
    <property type="entry name" value="Acyl-CoA dehydrogenase NM domain-like"/>
    <property type="match status" value="1"/>
</dbReference>
<organism evidence="15 16">
    <name type="scientific">Halopseudomonas salegens</name>
    <dbReference type="NCBI Taxonomy" id="1434072"/>
    <lineage>
        <taxon>Bacteria</taxon>
        <taxon>Pseudomonadati</taxon>
        <taxon>Pseudomonadota</taxon>
        <taxon>Gammaproteobacteria</taxon>
        <taxon>Pseudomonadales</taxon>
        <taxon>Pseudomonadaceae</taxon>
        <taxon>Halopseudomonas</taxon>
    </lineage>
</organism>
<dbReference type="InterPro" id="IPR009075">
    <property type="entry name" value="AcylCo_DH/oxidase_C"/>
</dbReference>
<evidence type="ECO:0000256" key="4">
    <source>
        <dbReference type="ARBA" id="ARBA00022827"/>
    </source>
</evidence>
<dbReference type="GO" id="GO:0016627">
    <property type="term" value="F:oxidoreductase activity, acting on the CH-CH group of donors"/>
    <property type="evidence" value="ECO:0007669"/>
    <property type="project" value="InterPro"/>
</dbReference>
<dbReference type="Gene3D" id="2.40.110.10">
    <property type="entry name" value="Butyryl-CoA Dehydrogenase, subunit A, domain 2"/>
    <property type="match status" value="1"/>
</dbReference>
<gene>
    <name evidence="15" type="ORF">SAMN05216210_0411</name>
</gene>
<feature type="domain" description="Acyl-CoA dehydrogenase/oxidase C-terminal" evidence="11">
    <location>
        <begin position="283"/>
        <end position="452"/>
    </location>
</feature>
<evidence type="ECO:0000256" key="3">
    <source>
        <dbReference type="ARBA" id="ARBA00022630"/>
    </source>
</evidence>
<dbReference type="EMBL" id="LT629787">
    <property type="protein sequence ID" value="SDT90966.1"/>
    <property type="molecule type" value="Genomic_DNA"/>
</dbReference>
<dbReference type="AlphaFoldDB" id="A0A1H2E718"/>
<evidence type="ECO:0000256" key="8">
    <source>
        <dbReference type="ARBA" id="ARBA00066694"/>
    </source>
</evidence>
<evidence type="ECO:0000259" key="14">
    <source>
        <dbReference type="Pfam" id="PF12806"/>
    </source>
</evidence>
<dbReference type="STRING" id="1434072.SAMN05216210_0411"/>
<evidence type="ECO:0000259" key="13">
    <source>
        <dbReference type="Pfam" id="PF02771"/>
    </source>
</evidence>
<protein>
    <recommendedName>
        <fullName evidence="9">3-methylmercaptopropionyl-CoA dehydrogenase</fullName>
        <ecNumber evidence="8">1.3.99.41</ecNumber>
    </recommendedName>
</protein>